<feature type="domain" description="OmpR/PhoB-type" evidence="11">
    <location>
        <begin position="128"/>
        <end position="226"/>
    </location>
</feature>
<name>A0A162VXN9_9GAMM</name>
<dbReference type="Pfam" id="PF00486">
    <property type="entry name" value="Trans_reg_C"/>
    <property type="match status" value="1"/>
</dbReference>
<dbReference type="GO" id="GO:0000156">
    <property type="term" value="F:phosphorelay response regulator activity"/>
    <property type="evidence" value="ECO:0007669"/>
    <property type="project" value="TreeGrafter"/>
</dbReference>
<dbReference type="InterPro" id="IPR036388">
    <property type="entry name" value="WH-like_DNA-bd_sf"/>
</dbReference>
<dbReference type="InterPro" id="IPR001789">
    <property type="entry name" value="Sig_transdc_resp-reg_receiver"/>
</dbReference>
<evidence type="ECO:0000313" key="12">
    <source>
        <dbReference type="EMBL" id="MBS7824651.1"/>
    </source>
</evidence>
<evidence type="ECO:0000256" key="3">
    <source>
        <dbReference type="ARBA" id="ARBA00022553"/>
    </source>
</evidence>
<evidence type="ECO:0000256" key="2">
    <source>
        <dbReference type="ARBA" id="ARBA00022490"/>
    </source>
</evidence>
<dbReference type="Pfam" id="PF00072">
    <property type="entry name" value="Response_reg"/>
    <property type="match status" value="1"/>
</dbReference>
<accession>A0A162VXN9</accession>
<evidence type="ECO:0000313" key="13">
    <source>
        <dbReference type="Proteomes" id="UP000680020"/>
    </source>
</evidence>
<dbReference type="GO" id="GO:0000976">
    <property type="term" value="F:transcription cis-regulatory region binding"/>
    <property type="evidence" value="ECO:0007669"/>
    <property type="project" value="TreeGrafter"/>
</dbReference>
<dbReference type="AlphaFoldDB" id="A0A162VXN9"/>
<dbReference type="InterPro" id="IPR001867">
    <property type="entry name" value="OmpR/PhoB-type_DNA-bd"/>
</dbReference>
<organism evidence="12 13">
    <name type="scientific">Wohlfahrtiimonas chitiniclastica</name>
    <dbReference type="NCBI Taxonomy" id="400946"/>
    <lineage>
        <taxon>Bacteria</taxon>
        <taxon>Pseudomonadati</taxon>
        <taxon>Pseudomonadota</taxon>
        <taxon>Gammaproteobacteria</taxon>
        <taxon>Cardiobacteriales</taxon>
        <taxon>Ignatzschineriaceae</taxon>
        <taxon>Wohlfahrtiimonas</taxon>
    </lineage>
</organism>
<evidence type="ECO:0000256" key="5">
    <source>
        <dbReference type="ARBA" id="ARBA00023015"/>
    </source>
</evidence>
<dbReference type="CDD" id="cd00383">
    <property type="entry name" value="trans_reg_C"/>
    <property type="match status" value="1"/>
</dbReference>
<dbReference type="PANTHER" id="PTHR48111">
    <property type="entry name" value="REGULATOR OF RPOS"/>
    <property type="match status" value="1"/>
</dbReference>
<dbReference type="SUPFAM" id="SSF46894">
    <property type="entry name" value="C-terminal effector domain of the bipartite response regulators"/>
    <property type="match status" value="1"/>
</dbReference>
<evidence type="ECO:0000256" key="8">
    <source>
        <dbReference type="PROSITE-ProRule" id="PRU00169"/>
    </source>
</evidence>
<reference evidence="12" key="1">
    <citation type="submission" date="2021-03" db="EMBL/GenBank/DDBJ databases">
        <title>Identification and antibiotic profiling of Wohlfahrtiimonas chitiniclastica, an underestimated human pathogen.</title>
        <authorList>
            <person name="Kopf A."/>
            <person name="Bunk B."/>
            <person name="Coldewey S."/>
            <person name="Gunzer F."/>
            <person name="Riedel T."/>
            <person name="Schroettner P."/>
        </authorList>
    </citation>
    <scope>NUCLEOTIDE SEQUENCE</scope>
    <source>
        <strain evidence="12">DSM 100917</strain>
    </source>
</reference>
<dbReference type="Gene3D" id="6.10.250.690">
    <property type="match status" value="1"/>
</dbReference>
<gene>
    <name evidence="12" type="ORF">J7561_05460</name>
</gene>
<keyword evidence="2" id="KW-0963">Cytoplasm</keyword>
<feature type="modified residue" description="4-aspartylphosphate" evidence="8">
    <location>
        <position position="54"/>
    </location>
</feature>
<dbReference type="GO" id="GO:0032993">
    <property type="term" value="C:protein-DNA complex"/>
    <property type="evidence" value="ECO:0007669"/>
    <property type="project" value="TreeGrafter"/>
</dbReference>
<comment type="subcellular location">
    <subcellularLocation>
        <location evidence="1">Cytoplasm</location>
    </subcellularLocation>
</comment>
<keyword evidence="6 9" id="KW-0238">DNA-binding</keyword>
<dbReference type="InterPro" id="IPR011006">
    <property type="entry name" value="CheY-like_superfamily"/>
</dbReference>
<evidence type="ECO:0000256" key="1">
    <source>
        <dbReference type="ARBA" id="ARBA00004496"/>
    </source>
</evidence>
<dbReference type="GO" id="GO:0006355">
    <property type="term" value="P:regulation of DNA-templated transcription"/>
    <property type="evidence" value="ECO:0007669"/>
    <property type="project" value="InterPro"/>
</dbReference>
<keyword evidence="3 8" id="KW-0597">Phosphoprotein</keyword>
<comment type="caution">
    <text evidence="12">The sequence shown here is derived from an EMBL/GenBank/DDBJ whole genome shotgun (WGS) entry which is preliminary data.</text>
</comment>
<evidence type="ECO:0000259" key="11">
    <source>
        <dbReference type="PROSITE" id="PS51755"/>
    </source>
</evidence>
<sequence>MNNKKLLLVDDDIDFSELLSTYLSGEGLEVVVANDGFDALAIAQTSSFDVCLLDVMMPNLDGIETLKQLRQTYPNLPVIMLTAKSEPIDRILGLELGADDYISKPPEPRELLARIKAILRRAQQNATQGVESFEKEKIHWDKQKRIFYINQQPIDLTGIEYEILVVLAENPGAVVPKDTISMQAMHKKLPPFNRSLDVHISNIRKKIIEHDVEIKSVRGRGYQLSV</sequence>
<keyword evidence="4" id="KW-0902">Two-component regulatory system</keyword>
<dbReference type="Proteomes" id="UP000680020">
    <property type="component" value="Unassembled WGS sequence"/>
</dbReference>
<dbReference type="RefSeq" id="WP_018122636.1">
    <property type="nucleotide sequence ID" value="NZ_CP115969.1"/>
</dbReference>
<dbReference type="Gene3D" id="1.10.10.10">
    <property type="entry name" value="Winged helix-like DNA-binding domain superfamily/Winged helix DNA-binding domain"/>
    <property type="match status" value="1"/>
</dbReference>
<dbReference type="GO" id="GO:0005829">
    <property type="term" value="C:cytosol"/>
    <property type="evidence" value="ECO:0007669"/>
    <property type="project" value="TreeGrafter"/>
</dbReference>
<dbReference type="SMART" id="SM00862">
    <property type="entry name" value="Trans_reg_C"/>
    <property type="match status" value="1"/>
</dbReference>
<dbReference type="InterPro" id="IPR039420">
    <property type="entry name" value="WalR-like"/>
</dbReference>
<protein>
    <submittedName>
        <fullName evidence="12">Response regulator transcription factor</fullName>
    </submittedName>
</protein>
<dbReference type="FunFam" id="3.40.50.2300:FF:000001">
    <property type="entry name" value="DNA-binding response regulator PhoB"/>
    <property type="match status" value="1"/>
</dbReference>
<keyword evidence="7" id="KW-0804">Transcription</keyword>
<evidence type="ECO:0000259" key="10">
    <source>
        <dbReference type="PROSITE" id="PS50110"/>
    </source>
</evidence>
<feature type="domain" description="Response regulatory" evidence="10">
    <location>
        <begin position="5"/>
        <end position="119"/>
    </location>
</feature>
<dbReference type="PANTHER" id="PTHR48111:SF39">
    <property type="entry name" value="TRANSCRIPTIONAL REGULATORY PROTEIN CPXR"/>
    <property type="match status" value="1"/>
</dbReference>
<evidence type="ECO:0000256" key="4">
    <source>
        <dbReference type="ARBA" id="ARBA00023012"/>
    </source>
</evidence>
<dbReference type="Gene3D" id="3.40.50.2300">
    <property type="match status" value="1"/>
</dbReference>
<feature type="DNA-binding region" description="OmpR/PhoB-type" evidence="9">
    <location>
        <begin position="128"/>
        <end position="226"/>
    </location>
</feature>
<dbReference type="SUPFAM" id="SSF52172">
    <property type="entry name" value="CheY-like"/>
    <property type="match status" value="1"/>
</dbReference>
<dbReference type="PROSITE" id="PS51755">
    <property type="entry name" value="OMPR_PHOB"/>
    <property type="match status" value="1"/>
</dbReference>
<evidence type="ECO:0000256" key="7">
    <source>
        <dbReference type="ARBA" id="ARBA00023163"/>
    </source>
</evidence>
<dbReference type="InterPro" id="IPR016032">
    <property type="entry name" value="Sig_transdc_resp-reg_C-effctor"/>
</dbReference>
<dbReference type="GeneID" id="58264098"/>
<keyword evidence="5" id="KW-0805">Transcription regulation</keyword>
<dbReference type="SMART" id="SM00448">
    <property type="entry name" value="REC"/>
    <property type="match status" value="1"/>
</dbReference>
<evidence type="ECO:0000256" key="9">
    <source>
        <dbReference type="PROSITE-ProRule" id="PRU01091"/>
    </source>
</evidence>
<evidence type="ECO:0000256" key="6">
    <source>
        <dbReference type="ARBA" id="ARBA00023125"/>
    </source>
</evidence>
<dbReference type="PROSITE" id="PS50110">
    <property type="entry name" value="RESPONSE_REGULATORY"/>
    <property type="match status" value="1"/>
</dbReference>
<dbReference type="EMBL" id="JAGIBU010000003">
    <property type="protein sequence ID" value="MBS7824651.1"/>
    <property type="molecule type" value="Genomic_DNA"/>
</dbReference>
<proteinExistence type="predicted"/>